<accession>A0ABR2MC90</accession>
<gene>
    <name evidence="1" type="ORF">KSP40_PGU014262</name>
</gene>
<dbReference type="Proteomes" id="UP001412067">
    <property type="component" value="Unassembled WGS sequence"/>
</dbReference>
<name>A0ABR2MC90_9ASPA</name>
<proteinExistence type="predicted"/>
<organism evidence="1 2">
    <name type="scientific">Platanthera guangdongensis</name>
    <dbReference type="NCBI Taxonomy" id="2320717"/>
    <lineage>
        <taxon>Eukaryota</taxon>
        <taxon>Viridiplantae</taxon>
        <taxon>Streptophyta</taxon>
        <taxon>Embryophyta</taxon>
        <taxon>Tracheophyta</taxon>
        <taxon>Spermatophyta</taxon>
        <taxon>Magnoliopsida</taxon>
        <taxon>Liliopsida</taxon>
        <taxon>Asparagales</taxon>
        <taxon>Orchidaceae</taxon>
        <taxon>Orchidoideae</taxon>
        <taxon>Orchideae</taxon>
        <taxon>Orchidinae</taxon>
        <taxon>Platanthera</taxon>
    </lineage>
</organism>
<evidence type="ECO:0000313" key="2">
    <source>
        <dbReference type="Proteomes" id="UP001412067"/>
    </source>
</evidence>
<reference evidence="1 2" key="1">
    <citation type="journal article" date="2022" name="Nat. Plants">
        <title>Genomes of leafy and leafless Platanthera orchids illuminate the evolution of mycoheterotrophy.</title>
        <authorList>
            <person name="Li M.H."/>
            <person name="Liu K.W."/>
            <person name="Li Z."/>
            <person name="Lu H.C."/>
            <person name="Ye Q.L."/>
            <person name="Zhang D."/>
            <person name="Wang J.Y."/>
            <person name="Li Y.F."/>
            <person name="Zhong Z.M."/>
            <person name="Liu X."/>
            <person name="Yu X."/>
            <person name="Liu D.K."/>
            <person name="Tu X.D."/>
            <person name="Liu B."/>
            <person name="Hao Y."/>
            <person name="Liao X.Y."/>
            <person name="Jiang Y.T."/>
            <person name="Sun W.H."/>
            <person name="Chen J."/>
            <person name="Chen Y.Q."/>
            <person name="Ai Y."/>
            <person name="Zhai J.W."/>
            <person name="Wu S.S."/>
            <person name="Zhou Z."/>
            <person name="Hsiao Y.Y."/>
            <person name="Wu W.L."/>
            <person name="Chen Y.Y."/>
            <person name="Lin Y.F."/>
            <person name="Hsu J.L."/>
            <person name="Li C.Y."/>
            <person name="Wang Z.W."/>
            <person name="Zhao X."/>
            <person name="Zhong W.Y."/>
            <person name="Ma X.K."/>
            <person name="Ma L."/>
            <person name="Huang J."/>
            <person name="Chen G.Z."/>
            <person name="Huang M.Z."/>
            <person name="Huang L."/>
            <person name="Peng D.H."/>
            <person name="Luo Y.B."/>
            <person name="Zou S.Q."/>
            <person name="Chen S.P."/>
            <person name="Lan S."/>
            <person name="Tsai W.C."/>
            <person name="Van de Peer Y."/>
            <person name="Liu Z.J."/>
        </authorList>
    </citation>
    <scope>NUCLEOTIDE SEQUENCE [LARGE SCALE GENOMIC DNA]</scope>
    <source>
        <strain evidence="1">Lor288</strain>
    </source>
</reference>
<comment type="caution">
    <text evidence="1">The sequence shown here is derived from an EMBL/GenBank/DDBJ whole genome shotgun (WGS) entry which is preliminary data.</text>
</comment>
<sequence length="117" mass="13701">MEKGEWSEAGCDSLSGLGLKSHSRVETDDNIIYREMFPRPIQEDKYVTKFHKFTIIYKSLIPTKDYDRDPAILREVDDFQVIVLCSSLQILPFEDRTEDDFRTNIKKLLHSSQKCLL</sequence>
<keyword evidence="2" id="KW-1185">Reference proteome</keyword>
<evidence type="ECO:0000313" key="1">
    <source>
        <dbReference type="EMBL" id="KAK8961296.1"/>
    </source>
</evidence>
<protein>
    <submittedName>
        <fullName evidence="1">Uncharacterized protein</fullName>
    </submittedName>
</protein>
<dbReference type="EMBL" id="JBBWWR010000009">
    <property type="protein sequence ID" value="KAK8961296.1"/>
    <property type="molecule type" value="Genomic_DNA"/>
</dbReference>